<dbReference type="InterPro" id="IPR000889">
    <property type="entry name" value="Glutathione_peroxidase"/>
</dbReference>
<comment type="caution">
    <text evidence="4">The sequence shown here is derived from an EMBL/GenBank/DDBJ whole genome shotgun (WGS) entry which is preliminary data.</text>
</comment>
<dbReference type="GO" id="GO:0034599">
    <property type="term" value="P:cellular response to oxidative stress"/>
    <property type="evidence" value="ECO:0007669"/>
    <property type="project" value="TreeGrafter"/>
</dbReference>
<dbReference type="Gene3D" id="3.40.30.10">
    <property type="entry name" value="Glutaredoxin"/>
    <property type="match status" value="1"/>
</dbReference>
<reference evidence="4" key="1">
    <citation type="submission" date="2019-08" db="EMBL/GenBank/DDBJ databases">
        <authorList>
            <person name="Kucharzyk K."/>
            <person name="Murdoch R.W."/>
            <person name="Higgins S."/>
            <person name="Loffler F."/>
        </authorList>
    </citation>
    <scope>NUCLEOTIDE SEQUENCE</scope>
</reference>
<name>A0A644Z684_9ZZZZ</name>
<dbReference type="AlphaFoldDB" id="A0A644Z684"/>
<dbReference type="SUPFAM" id="SSF52833">
    <property type="entry name" value="Thioredoxin-like"/>
    <property type="match status" value="1"/>
</dbReference>
<accession>A0A644Z684</accession>
<dbReference type="GO" id="GO:0004601">
    <property type="term" value="F:peroxidase activity"/>
    <property type="evidence" value="ECO:0007669"/>
    <property type="project" value="UniProtKB-KW"/>
</dbReference>
<sequence>MRTIIYILLFLVAPLGGTIYAQQATLHDFTVTTIDGEAFPLSQLKGKKVLIVNLASKCGLTPQYFELQQLYKKYGGDKFTIVGFPANNFNGQEPGSNAEIKSFCVLNYDVEFPLMAKISVKGSDISPVYEWLTQKSKNGKEDAPVQWNFQKFMIDENGKWIGMIPPKESPMCPEIINWIENKKL</sequence>
<evidence type="ECO:0000256" key="3">
    <source>
        <dbReference type="ARBA" id="ARBA00023002"/>
    </source>
</evidence>
<dbReference type="PROSITE" id="PS51355">
    <property type="entry name" value="GLUTATHIONE_PEROXID_3"/>
    <property type="match status" value="1"/>
</dbReference>
<dbReference type="PIRSF" id="PIRSF000303">
    <property type="entry name" value="Glutathion_perox"/>
    <property type="match status" value="1"/>
</dbReference>
<evidence type="ECO:0000313" key="4">
    <source>
        <dbReference type="EMBL" id="MPM36330.1"/>
    </source>
</evidence>
<protein>
    <recommendedName>
        <fullName evidence="5">Glutathione peroxidase</fullName>
    </recommendedName>
</protein>
<comment type="similarity">
    <text evidence="1">Belongs to the glutathione peroxidase family.</text>
</comment>
<evidence type="ECO:0000256" key="2">
    <source>
        <dbReference type="ARBA" id="ARBA00022559"/>
    </source>
</evidence>
<evidence type="ECO:0008006" key="5">
    <source>
        <dbReference type="Google" id="ProtNLM"/>
    </source>
</evidence>
<evidence type="ECO:0000256" key="1">
    <source>
        <dbReference type="ARBA" id="ARBA00006926"/>
    </source>
</evidence>
<dbReference type="CDD" id="cd00340">
    <property type="entry name" value="GSH_Peroxidase"/>
    <property type="match status" value="1"/>
</dbReference>
<dbReference type="InterPro" id="IPR036249">
    <property type="entry name" value="Thioredoxin-like_sf"/>
</dbReference>
<organism evidence="4">
    <name type="scientific">bioreactor metagenome</name>
    <dbReference type="NCBI Taxonomy" id="1076179"/>
    <lineage>
        <taxon>unclassified sequences</taxon>
        <taxon>metagenomes</taxon>
        <taxon>ecological metagenomes</taxon>
    </lineage>
</organism>
<dbReference type="EMBL" id="VSSQ01007574">
    <property type="protein sequence ID" value="MPM36330.1"/>
    <property type="molecule type" value="Genomic_DNA"/>
</dbReference>
<dbReference type="PRINTS" id="PR01011">
    <property type="entry name" value="GLUTPROXDASE"/>
</dbReference>
<proteinExistence type="inferred from homology"/>
<dbReference type="PANTHER" id="PTHR11592:SF78">
    <property type="entry name" value="GLUTATHIONE PEROXIDASE"/>
    <property type="match status" value="1"/>
</dbReference>
<keyword evidence="2" id="KW-0575">Peroxidase</keyword>
<dbReference type="FunFam" id="3.40.30.10:FF:000010">
    <property type="entry name" value="Glutathione peroxidase"/>
    <property type="match status" value="1"/>
</dbReference>
<gene>
    <name evidence="4" type="ORF">SDC9_82925</name>
</gene>
<dbReference type="Pfam" id="PF00255">
    <property type="entry name" value="GSHPx"/>
    <property type="match status" value="1"/>
</dbReference>
<keyword evidence="3" id="KW-0560">Oxidoreductase</keyword>
<dbReference type="PANTHER" id="PTHR11592">
    <property type="entry name" value="GLUTATHIONE PEROXIDASE"/>
    <property type="match status" value="1"/>
</dbReference>